<evidence type="ECO:0000259" key="2">
    <source>
        <dbReference type="PROSITE" id="PS50072"/>
    </source>
</evidence>
<keyword evidence="4" id="KW-1185">Reference proteome</keyword>
<dbReference type="InterPro" id="IPR029000">
    <property type="entry name" value="Cyclophilin-like_dom_sf"/>
</dbReference>
<comment type="catalytic activity">
    <reaction evidence="1">
        <text>[protein]-peptidylproline (omega=180) = [protein]-peptidylproline (omega=0)</text>
        <dbReference type="Rhea" id="RHEA:16237"/>
        <dbReference type="Rhea" id="RHEA-COMP:10747"/>
        <dbReference type="Rhea" id="RHEA-COMP:10748"/>
        <dbReference type="ChEBI" id="CHEBI:83833"/>
        <dbReference type="ChEBI" id="CHEBI:83834"/>
        <dbReference type="EC" id="5.2.1.8"/>
    </reaction>
</comment>
<evidence type="ECO:0000313" key="3">
    <source>
        <dbReference type="EMBL" id="KAL3764814.1"/>
    </source>
</evidence>
<comment type="similarity">
    <text evidence="1">Belongs to the cyclophilin-type PPIase family.</text>
</comment>
<dbReference type="SUPFAM" id="SSF50891">
    <property type="entry name" value="Cyclophilin-like"/>
    <property type="match status" value="1"/>
</dbReference>
<dbReference type="PRINTS" id="PR00153">
    <property type="entry name" value="CSAPPISMRASE"/>
</dbReference>
<dbReference type="AlphaFoldDB" id="A0ABD3MLK6"/>
<dbReference type="PANTHER" id="PTHR11071">
    <property type="entry name" value="PEPTIDYL-PROLYL CIS-TRANS ISOMERASE"/>
    <property type="match status" value="1"/>
</dbReference>
<dbReference type="Gene3D" id="2.40.100.10">
    <property type="entry name" value="Cyclophilin-like"/>
    <property type="match status" value="1"/>
</dbReference>
<organism evidence="3 4">
    <name type="scientific">Discostella pseudostelligera</name>
    <dbReference type="NCBI Taxonomy" id="259834"/>
    <lineage>
        <taxon>Eukaryota</taxon>
        <taxon>Sar</taxon>
        <taxon>Stramenopiles</taxon>
        <taxon>Ochrophyta</taxon>
        <taxon>Bacillariophyta</taxon>
        <taxon>Coscinodiscophyceae</taxon>
        <taxon>Thalassiosirophycidae</taxon>
        <taxon>Stephanodiscales</taxon>
        <taxon>Stephanodiscaceae</taxon>
        <taxon>Discostella</taxon>
    </lineage>
</organism>
<dbReference type="FunFam" id="2.40.100.10:FF:000082">
    <property type="entry name" value="Peptidyl-prolyl cis-trans isomerase"/>
    <property type="match status" value="1"/>
</dbReference>
<name>A0ABD3MLK6_9STRA</name>
<feature type="domain" description="PPIase cyclophilin-type" evidence="2">
    <location>
        <begin position="83"/>
        <end position="254"/>
    </location>
</feature>
<protein>
    <recommendedName>
        <fullName evidence="1">Peptidyl-prolyl cis-trans isomerase</fullName>
        <shortName evidence="1">PPIase</shortName>
        <ecNumber evidence="1">5.2.1.8</ecNumber>
    </recommendedName>
</protein>
<dbReference type="Proteomes" id="UP001530293">
    <property type="component" value="Unassembled WGS sequence"/>
</dbReference>
<keyword evidence="1" id="KW-0413">Isomerase</keyword>
<dbReference type="EMBL" id="JALLBG020000101">
    <property type="protein sequence ID" value="KAL3764814.1"/>
    <property type="molecule type" value="Genomic_DNA"/>
</dbReference>
<dbReference type="EC" id="5.2.1.8" evidence="1"/>
<accession>A0ABD3MLK6</accession>
<comment type="function">
    <text evidence="1">PPIases accelerate the folding of proteins. It catalyzes the cis-trans isomerization of proline imidic peptide bonds in oligopeptides.</text>
</comment>
<dbReference type="InterPro" id="IPR002130">
    <property type="entry name" value="Cyclophilin-type_PPIase_dom"/>
</dbReference>
<dbReference type="PROSITE" id="PS50072">
    <property type="entry name" value="CSA_PPIASE_2"/>
    <property type="match status" value="1"/>
</dbReference>
<comment type="caution">
    <text evidence="3">The sequence shown here is derived from an EMBL/GenBank/DDBJ whole genome shotgun (WGS) entry which is preliminary data.</text>
</comment>
<sequence length="300" mass="32832">MASVNSHTCRYCYIDIDVDDHRSKLASTAAFVNATDSRYGFSSKDLRRLGGSELSRIYDLMSSSHEWSGKIPQNFCSFPPYGSRIIFKLYWDIAPLACENFATLCTNGGNLSVGGNCNKRPKPAPIGESGKELTYRNSMIHRVVKRFIVQGGDFVFGNGSGGESIYNGKKFKDERLGLGLKHDRAGILSMGNSGKNSNTSQFFVTLDKAPQCDGKHVVFGEVVSGTEVITALEQYATPAGGEPTIPIKITECGAFIPLLTPGAGYWYDRPDSESYLGFTPEFMARPRIGILAPSKQSLQY</sequence>
<dbReference type="PANTHER" id="PTHR11071:SF561">
    <property type="entry name" value="PEPTIDYL-PROLYL CIS-TRANS ISOMERASE D-RELATED"/>
    <property type="match status" value="1"/>
</dbReference>
<proteinExistence type="inferred from homology"/>
<evidence type="ECO:0000256" key="1">
    <source>
        <dbReference type="RuleBase" id="RU363019"/>
    </source>
</evidence>
<gene>
    <name evidence="3" type="ORF">ACHAWU_006231</name>
</gene>
<evidence type="ECO:0000313" key="4">
    <source>
        <dbReference type="Proteomes" id="UP001530293"/>
    </source>
</evidence>
<dbReference type="GO" id="GO:0003755">
    <property type="term" value="F:peptidyl-prolyl cis-trans isomerase activity"/>
    <property type="evidence" value="ECO:0007669"/>
    <property type="project" value="UniProtKB-UniRule"/>
</dbReference>
<reference evidence="3 4" key="1">
    <citation type="submission" date="2024-10" db="EMBL/GenBank/DDBJ databases">
        <title>Updated reference genomes for cyclostephanoid diatoms.</title>
        <authorList>
            <person name="Roberts W.R."/>
            <person name="Alverson A.J."/>
        </authorList>
    </citation>
    <scope>NUCLEOTIDE SEQUENCE [LARGE SCALE GENOMIC DNA]</scope>
    <source>
        <strain evidence="3 4">AJA232-27</strain>
    </source>
</reference>
<dbReference type="Pfam" id="PF00160">
    <property type="entry name" value="Pro_isomerase"/>
    <property type="match status" value="1"/>
</dbReference>
<keyword evidence="1" id="KW-0697">Rotamase</keyword>